<comment type="caution">
    <text evidence="2">The sequence shown here is derived from an EMBL/GenBank/DDBJ whole genome shotgun (WGS) entry which is preliminary data.</text>
</comment>
<evidence type="ECO:0000313" key="2">
    <source>
        <dbReference type="EMBL" id="KAG1531253.1"/>
    </source>
</evidence>
<dbReference type="AlphaFoldDB" id="A0A9P6XS55"/>
<feature type="domain" description="D-glucuronyl C5-epimerase C-terminal" evidence="1">
    <location>
        <begin position="7"/>
        <end position="75"/>
    </location>
</feature>
<evidence type="ECO:0000259" key="1">
    <source>
        <dbReference type="Pfam" id="PF06662"/>
    </source>
</evidence>
<reference evidence="2 3" key="1">
    <citation type="journal article" date="2020" name="Microb. Genom.">
        <title>Genetic diversity of clinical and environmental Mucorales isolates obtained from an investigation of mucormycosis cases among solid organ transplant recipients.</title>
        <authorList>
            <person name="Nguyen M.H."/>
            <person name="Kaul D."/>
            <person name="Muto C."/>
            <person name="Cheng S.J."/>
            <person name="Richter R.A."/>
            <person name="Bruno V.M."/>
            <person name="Liu G."/>
            <person name="Beyhan S."/>
            <person name="Sundermann A.J."/>
            <person name="Mounaud S."/>
            <person name="Pasculle A.W."/>
            <person name="Nierman W.C."/>
            <person name="Driscoll E."/>
            <person name="Cumbie R."/>
            <person name="Clancy C.J."/>
            <person name="Dupont C.L."/>
        </authorList>
    </citation>
    <scope>NUCLEOTIDE SEQUENCE [LARGE SCALE GENOMIC DNA]</scope>
    <source>
        <strain evidence="2 3">GL24</strain>
    </source>
</reference>
<dbReference type="Pfam" id="PF06662">
    <property type="entry name" value="C5-epim_C"/>
    <property type="match status" value="1"/>
</dbReference>
<evidence type="ECO:0000313" key="3">
    <source>
        <dbReference type="Proteomes" id="UP000740926"/>
    </source>
</evidence>
<keyword evidence="3" id="KW-1185">Reference proteome</keyword>
<name>A0A9P6XS55_9FUNG</name>
<proteinExistence type="predicted"/>
<organism evidence="2 3">
    <name type="scientific">Rhizopus delemar</name>
    <dbReference type="NCBI Taxonomy" id="936053"/>
    <lineage>
        <taxon>Eukaryota</taxon>
        <taxon>Fungi</taxon>
        <taxon>Fungi incertae sedis</taxon>
        <taxon>Mucoromycota</taxon>
        <taxon>Mucoromycotina</taxon>
        <taxon>Mucoromycetes</taxon>
        <taxon>Mucorales</taxon>
        <taxon>Mucorineae</taxon>
        <taxon>Rhizopodaceae</taxon>
        <taxon>Rhizopus</taxon>
    </lineage>
</organism>
<protein>
    <recommendedName>
        <fullName evidence="1">D-glucuronyl C5-epimerase C-terminal domain-containing protein</fullName>
    </recommendedName>
</protein>
<dbReference type="Proteomes" id="UP000740926">
    <property type="component" value="Unassembled WGS sequence"/>
</dbReference>
<accession>A0A9P6XS55</accession>
<dbReference type="EMBL" id="JAANIU010011134">
    <property type="protein sequence ID" value="KAG1531253.1"/>
    <property type="molecule type" value="Genomic_DNA"/>
</dbReference>
<gene>
    <name evidence="2" type="ORF">G6F50_016804</name>
</gene>
<sequence length="88" mass="9885">MDALFGPLVLYAGWQQFGIERYRDEAIKSAKRSLVPPTEGGVLWRSPKGCWLSEYAWASMTQEQEFHVLNGHLYVARATARLPDAASS</sequence>
<dbReference type="InterPro" id="IPR010598">
    <property type="entry name" value="C5-epim_C"/>
</dbReference>